<reference evidence="2 3" key="1">
    <citation type="journal article" date="2024" name="Commun. Biol.">
        <title>Comparative genomic analysis of thermophilic fungi reveals convergent evolutionary adaptations and gene losses.</title>
        <authorList>
            <person name="Steindorff A.S."/>
            <person name="Aguilar-Pontes M.V."/>
            <person name="Robinson A.J."/>
            <person name="Andreopoulos B."/>
            <person name="LaButti K."/>
            <person name="Kuo A."/>
            <person name="Mondo S."/>
            <person name="Riley R."/>
            <person name="Otillar R."/>
            <person name="Haridas S."/>
            <person name="Lipzen A."/>
            <person name="Grimwood J."/>
            <person name="Schmutz J."/>
            <person name="Clum A."/>
            <person name="Reid I.D."/>
            <person name="Moisan M.C."/>
            <person name="Butler G."/>
            <person name="Nguyen T.T.M."/>
            <person name="Dewar K."/>
            <person name="Conant G."/>
            <person name="Drula E."/>
            <person name="Henrissat B."/>
            <person name="Hansel C."/>
            <person name="Singer S."/>
            <person name="Hutchinson M.I."/>
            <person name="de Vries R.P."/>
            <person name="Natvig D.O."/>
            <person name="Powell A.J."/>
            <person name="Tsang A."/>
            <person name="Grigoriev I.V."/>
        </authorList>
    </citation>
    <scope>NUCLEOTIDE SEQUENCE [LARGE SCALE GENOMIC DNA]</scope>
    <source>
        <strain evidence="2 3">CBS 494.80</strain>
    </source>
</reference>
<evidence type="ECO:0000313" key="2">
    <source>
        <dbReference type="EMBL" id="KAL2073841.1"/>
    </source>
</evidence>
<gene>
    <name evidence="2" type="ORF">VTL71DRAFT_11167</name>
</gene>
<feature type="region of interest" description="Disordered" evidence="1">
    <location>
        <begin position="268"/>
        <end position="321"/>
    </location>
</feature>
<comment type="caution">
    <text evidence="2">The sequence shown here is derived from an EMBL/GenBank/DDBJ whole genome shotgun (WGS) entry which is preliminary data.</text>
</comment>
<dbReference type="Proteomes" id="UP001595075">
    <property type="component" value="Unassembled WGS sequence"/>
</dbReference>
<dbReference type="EMBL" id="JAZHXI010000003">
    <property type="protein sequence ID" value="KAL2073841.1"/>
    <property type="molecule type" value="Genomic_DNA"/>
</dbReference>
<feature type="region of interest" description="Disordered" evidence="1">
    <location>
        <begin position="1"/>
        <end position="41"/>
    </location>
</feature>
<accession>A0ABR4CV68</accession>
<keyword evidence="3" id="KW-1185">Reference proteome</keyword>
<feature type="compositionally biased region" description="Polar residues" evidence="1">
    <location>
        <begin position="273"/>
        <end position="289"/>
    </location>
</feature>
<proteinExistence type="predicted"/>
<evidence type="ECO:0000256" key="1">
    <source>
        <dbReference type="SAM" id="MobiDB-lite"/>
    </source>
</evidence>
<protein>
    <submittedName>
        <fullName evidence="2">Uncharacterized protein</fullName>
    </submittedName>
</protein>
<sequence length="321" mass="36267">MQAQHQSRGGQGGRRGQQAYEGGQGPARPAPRNTYTPPTPDAKRNQLLELCIGCILWLPYEEPNAESIRCVRPNHCDAANLREEAHGHPVLVLGIEQRPGSSLWGDVLVRVCDITTFNQTPLYGDRSHQANQHLIKFAESMPIYQHGSVWGKNPNWLQLSVGVLKEQSYVRAQHVWQISMGVLWNYYWNNSSAWSVRLSEESYFRLMARLNLPPQRYESLNELPILGPARLEAFSRIYAPNPYPVAQPQQRDNRPSFLSDRLRQLETSAGAGRTTSNTFPGQNLNSRPTQPAAGNAEPRNRSLDPTRPSFQPHMNRRLDSG</sequence>
<name>A0ABR4CV68_9HELO</name>
<organism evidence="2 3">
    <name type="scientific">Oculimacula yallundae</name>
    <dbReference type="NCBI Taxonomy" id="86028"/>
    <lineage>
        <taxon>Eukaryota</taxon>
        <taxon>Fungi</taxon>
        <taxon>Dikarya</taxon>
        <taxon>Ascomycota</taxon>
        <taxon>Pezizomycotina</taxon>
        <taxon>Leotiomycetes</taxon>
        <taxon>Helotiales</taxon>
        <taxon>Ploettnerulaceae</taxon>
        <taxon>Oculimacula</taxon>
    </lineage>
</organism>
<evidence type="ECO:0000313" key="3">
    <source>
        <dbReference type="Proteomes" id="UP001595075"/>
    </source>
</evidence>